<evidence type="ECO:0000313" key="4">
    <source>
        <dbReference type="Proteomes" id="UP000234275"/>
    </source>
</evidence>
<dbReference type="GeneID" id="36561859"/>
<sequence length="184" mass="20245">MAETSFPIRNVLWIRLAFFFCPYLSIPTPNDTRPSQGICRAGSLHRVHSSYLLSGLRVSLSTDRESRKTAIDRSAGRSRDRPSALVPDGSSRAQPVITRYRSRLKPAIPYQSVPITASRRRTAHPPCLFGPSECWSRGQLSRPVDSVMTCASSRVVGRKALLNPIVASSLETALKLNGHQSTTA</sequence>
<dbReference type="EMBL" id="MSFO01000001">
    <property type="protein sequence ID" value="PLB55799.1"/>
    <property type="molecule type" value="Genomic_DNA"/>
</dbReference>
<evidence type="ECO:0000313" key="3">
    <source>
        <dbReference type="EMBL" id="PLB55799.1"/>
    </source>
</evidence>
<dbReference type="VEuPathDB" id="FungiDB:P170DRAFT_50085"/>
<evidence type="ECO:0000256" key="2">
    <source>
        <dbReference type="SAM" id="SignalP"/>
    </source>
</evidence>
<feature type="compositionally biased region" description="Basic and acidic residues" evidence="1">
    <location>
        <begin position="64"/>
        <end position="82"/>
    </location>
</feature>
<protein>
    <recommendedName>
        <fullName evidence="5">Ig-like domain-containing protein</fullName>
    </recommendedName>
</protein>
<dbReference type="AlphaFoldDB" id="A0A2I2GSE9"/>
<accession>A0A2I2GSE9</accession>
<feature type="signal peptide" evidence="2">
    <location>
        <begin position="1"/>
        <end position="27"/>
    </location>
</feature>
<evidence type="ECO:0008006" key="5">
    <source>
        <dbReference type="Google" id="ProtNLM"/>
    </source>
</evidence>
<feature type="chain" id="PRO_5014146161" description="Ig-like domain-containing protein" evidence="2">
    <location>
        <begin position="28"/>
        <end position="184"/>
    </location>
</feature>
<organism evidence="3 4">
    <name type="scientific">Aspergillus steynii IBT 23096</name>
    <dbReference type="NCBI Taxonomy" id="1392250"/>
    <lineage>
        <taxon>Eukaryota</taxon>
        <taxon>Fungi</taxon>
        <taxon>Dikarya</taxon>
        <taxon>Ascomycota</taxon>
        <taxon>Pezizomycotina</taxon>
        <taxon>Eurotiomycetes</taxon>
        <taxon>Eurotiomycetidae</taxon>
        <taxon>Eurotiales</taxon>
        <taxon>Aspergillaceae</taxon>
        <taxon>Aspergillus</taxon>
        <taxon>Aspergillus subgen. Circumdati</taxon>
    </lineage>
</organism>
<feature type="region of interest" description="Disordered" evidence="1">
    <location>
        <begin position="64"/>
        <end position="92"/>
    </location>
</feature>
<dbReference type="RefSeq" id="XP_024711101.1">
    <property type="nucleotide sequence ID" value="XM_024854153.1"/>
</dbReference>
<evidence type="ECO:0000256" key="1">
    <source>
        <dbReference type="SAM" id="MobiDB-lite"/>
    </source>
</evidence>
<reference evidence="3 4" key="1">
    <citation type="submission" date="2016-12" db="EMBL/GenBank/DDBJ databases">
        <title>The genomes of Aspergillus section Nigri reveals drivers in fungal speciation.</title>
        <authorList>
            <consortium name="DOE Joint Genome Institute"/>
            <person name="Vesth T.C."/>
            <person name="Nybo J."/>
            <person name="Theobald S."/>
            <person name="Brandl J."/>
            <person name="Frisvad J.C."/>
            <person name="Nielsen K.F."/>
            <person name="Lyhne E.K."/>
            <person name="Kogle M.E."/>
            <person name="Kuo A."/>
            <person name="Riley R."/>
            <person name="Clum A."/>
            <person name="Nolan M."/>
            <person name="Lipzen A."/>
            <person name="Salamov A."/>
            <person name="Henrissat B."/>
            <person name="Wiebenga A."/>
            <person name="De Vries R.P."/>
            <person name="Grigoriev I.V."/>
            <person name="Mortensen U.H."/>
            <person name="Andersen M.R."/>
            <person name="Baker S.E."/>
        </authorList>
    </citation>
    <scope>NUCLEOTIDE SEQUENCE [LARGE SCALE GENOMIC DNA]</scope>
    <source>
        <strain evidence="3 4">IBT 23096</strain>
    </source>
</reference>
<dbReference type="Proteomes" id="UP000234275">
    <property type="component" value="Unassembled WGS sequence"/>
</dbReference>
<proteinExistence type="predicted"/>
<gene>
    <name evidence="3" type="ORF">P170DRAFT_50085</name>
</gene>
<name>A0A2I2GSE9_9EURO</name>
<keyword evidence="2" id="KW-0732">Signal</keyword>
<comment type="caution">
    <text evidence="3">The sequence shown here is derived from an EMBL/GenBank/DDBJ whole genome shotgun (WGS) entry which is preliminary data.</text>
</comment>
<keyword evidence="4" id="KW-1185">Reference proteome</keyword>